<dbReference type="OrthoDB" id="9794725at2"/>
<evidence type="ECO:0000313" key="4">
    <source>
        <dbReference type="EMBL" id="OOQ56766.1"/>
    </source>
</evidence>
<proteinExistence type="predicted"/>
<dbReference type="Pfam" id="PF20434">
    <property type="entry name" value="BD-FAE"/>
    <property type="match status" value="1"/>
</dbReference>
<evidence type="ECO:0000256" key="1">
    <source>
        <dbReference type="ARBA" id="ARBA00022801"/>
    </source>
</evidence>
<dbReference type="RefSeq" id="WP_143822392.1">
    <property type="nucleotide sequence ID" value="NZ_MBTF01000038.1"/>
</dbReference>
<protein>
    <recommendedName>
        <fullName evidence="3">BD-FAE-like domain-containing protein</fullName>
    </recommendedName>
</protein>
<dbReference type="PANTHER" id="PTHR48081">
    <property type="entry name" value="AB HYDROLASE SUPERFAMILY PROTEIN C4A8.06C"/>
    <property type="match status" value="1"/>
</dbReference>
<dbReference type="GO" id="GO:0016787">
    <property type="term" value="F:hydrolase activity"/>
    <property type="evidence" value="ECO:0007669"/>
    <property type="project" value="UniProtKB-KW"/>
</dbReference>
<gene>
    <name evidence="4" type="ORF">BC343_17405</name>
</gene>
<dbReference type="PANTHER" id="PTHR48081:SF6">
    <property type="entry name" value="PEPTIDASE S9 PROLYL OLIGOPEPTIDASE CATALYTIC DOMAIN-CONTAINING PROTEIN"/>
    <property type="match status" value="1"/>
</dbReference>
<feature type="domain" description="BD-FAE-like" evidence="3">
    <location>
        <begin position="46"/>
        <end position="242"/>
    </location>
</feature>
<dbReference type="STRING" id="1792845.BC343_17405"/>
<keyword evidence="2" id="KW-0732">Signal</keyword>
<reference evidence="4 5" key="1">
    <citation type="submission" date="2016-07" db="EMBL/GenBank/DDBJ databases">
        <title>Genomic analysis of zinc-resistant bacterium Mucilaginibacter pedocola TBZ30.</title>
        <authorList>
            <person name="Huang J."/>
            <person name="Tang J."/>
        </authorList>
    </citation>
    <scope>NUCLEOTIDE SEQUENCE [LARGE SCALE GENOMIC DNA]</scope>
    <source>
        <strain evidence="4 5">TBZ30</strain>
    </source>
</reference>
<evidence type="ECO:0000259" key="3">
    <source>
        <dbReference type="Pfam" id="PF20434"/>
    </source>
</evidence>
<evidence type="ECO:0000256" key="2">
    <source>
        <dbReference type="SAM" id="SignalP"/>
    </source>
</evidence>
<dbReference type="EMBL" id="MBTF01000038">
    <property type="protein sequence ID" value="OOQ56766.1"/>
    <property type="molecule type" value="Genomic_DNA"/>
</dbReference>
<dbReference type="Proteomes" id="UP000189739">
    <property type="component" value="Unassembled WGS sequence"/>
</dbReference>
<dbReference type="SUPFAM" id="SSF53474">
    <property type="entry name" value="alpha/beta-Hydrolases"/>
    <property type="match status" value="1"/>
</dbReference>
<feature type="signal peptide" evidence="2">
    <location>
        <begin position="1"/>
        <end position="21"/>
    </location>
</feature>
<keyword evidence="1" id="KW-0378">Hydrolase</keyword>
<comment type="caution">
    <text evidence="4">The sequence shown here is derived from an EMBL/GenBank/DDBJ whole genome shotgun (WGS) entry which is preliminary data.</text>
</comment>
<dbReference type="InterPro" id="IPR050300">
    <property type="entry name" value="GDXG_lipolytic_enzyme"/>
</dbReference>
<feature type="chain" id="PRO_5010547294" description="BD-FAE-like domain-containing protein" evidence="2">
    <location>
        <begin position="22"/>
        <end position="288"/>
    </location>
</feature>
<dbReference type="Gene3D" id="3.40.50.1820">
    <property type="entry name" value="alpha/beta hydrolase"/>
    <property type="match status" value="1"/>
</dbReference>
<sequence>MNIRPFLLTLTLLCSALCSVAQQSLPLYPEGQIPFAKPGAEIPKLTVYAPAKANGKAVIVCSGGSYVGRANDVEGIPACKKLIAAGITAFLLDYRVPDPAKMDHKELVPLTDAQRAIQYVRENAAKYHIDPQQLGIMGFSAGGHLVSTVGAHFNKTELSNPKNTSLRPNFLVLIYPVISFADSLTHQTSRERLIGPDITPERITYYSNELQVTDDTPPTYITHGMDDSGVKVANSLYFAAALKQHHVPVELFLYAKGEHGYGAYNKAAQTQWIDDCINWILKDRWKQN</sequence>
<accession>A0A1S9P741</accession>
<evidence type="ECO:0000313" key="5">
    <source>
        <dbReference type="Proteomes" id="UP000189739"/>
    </source>
</evidence>
<dbReference type="AlphaFoldDB" id="A0A1S9P741"/>
<organism evidence="4 5">
    <name type="scientific">Mucilaginibacter pedocola</name>
    <dbReference type="NCBI Taxonomy" id="1792845"/>
    <lineage>
        <taxon>Bacteria</taxon>
        <taxon>Pseudomonadati</taxon>
        <taxon>Bacteroidota</taxon>
        <taxon>Sphingobacteriia</taxon>
        <taxon>Sphingobacteriales</taxon>
        <taxon>Sphingobacteriaceae</taxon>
        <taxon>Mucilaginibacter</taxon>
    </lineage>
</organism>
<keyword evidence="5" id="KW-1185">Reference proteome</keyword>
<dbReference type="InterPro" id="IPR049492">
    <property type="entry name" value="BD-FAE-like_dom"/>
</dbReference>
<name>A0A1S9P741_9SPHI</name>
<dbReference type="InterPro" id="IPR029058">
    <property type="entry name" value="AB_hydrolase_fold"/>
</dbReference>